<dbReference type="EMBL" id="ASXS01000003">
    <property type="protein sequence ID" value="EPP24285.1"/>
    <property type="molecule type" value="Genomic_DNA"/>
</dbReference>
<name>S7JQ41_VIBFL</name>
<evidence type="ECO:0000313" key="1">
    <source>
        <dbReference type="EMBL" id="EPP24285.1"/>
    </source>
</evidence>
<organism evidence="1 2">
    <name type="scientific">Vibrio fluvialis PG41</name>
    <dbReference type="NCBI Taxonomy" id="1336752"/>
    <lineage>
        <taxon>Bacteria</taxon>
        <taxon>Pseudomonadati</taxon>
        <taxon>Pseudomonadota</taxon>
        <taxon>Gammaproteobacteria</taxon>
        <taxon>Vibrionales</taxon>
        <taxon>Vibrionaceae</taxon>
        <taxon>Vibrio</taxon>
    </lineage>
</organism>
<proteinExistence type="predicted"/>
<evidence type="ECO:0000313" key="2">
    <source>
        <dbReference type="Proteomes" id="UP000014854"/>
    </source>
</evidence>
<dbReference type="PATRIC" id="fig|1336752.4.peg.1163"/>
<protein>
    <submittedName>
        <fullName evidence="1">Uncharacterized protein</fullName>
    </submittedName>
</protein>
<accession>S7JQ41</accession>
<dbReference type="Proteomes" id="UP000014854">
    <property type="component" value="Unassembled WGS sequence"/>
</dbReference>
<dbReference type="AlphaFoldDB" id="S7JQ41"/>
<gene>
    <name evidence="1" type="ORF">L910_3114</name>
</gene>
<comment type="caution">
    <text evidence="1">The sequence shown here is derived from an EMBL/GenBank/DDBJ whole genome shotgun (WGS) entry which is preliminary data.</text>
</comment>
<reference evidence="1 2" key="1">
    <citation type="journal article" date="2013" name="Gut Pathog.">
        <title>Evidence of a new metabolic capacity in an emerging diarrheal pathogen: lessons from the draft genomes of Vibrio fluvialis strains PG41 and I21563.</title>
        <authorList>
            <person name="Khatri I."/>
            <person name="Mahajan S."/>
            <person name="Dureja C."/>
            <person name="Subramanian S."/>
            <person name="Raychaudhuri S."/>
        </authorList>
    </citation>
    <scope>NUCLEOTIDE SEQUENCE [LARGE SCALE GENOMIC DNA]</scope>
    <source>
        <strain evidence="1 2">PG41</strain>
    </source>
</reference>
<sequence length="45" mass="4851">MTGLVVHIGVNSERNDGETLTNLPIRVKLLTENTVPAISAAQHHC</sequence>